<dbReference type="SUPFAM" id="SSF48350">
    <property type="entry name" value="GTPase activation domain, GAP"/>
    <property type="match status" value="1"/>
</dbReference>
<feature type="region of interest" description="Disordered" evidence="1">
    <location>
        <begin position="1"/>
        <end position="76"/>
    </location>
</feature>
<dbReference type="AlphaFoldDB" id="A0A4Q9KU07"/>
<reference evidence="2 3" key="1">
    <citation type="submission" date="2017-12" db="EMBL/GenBank/DDBJ databases">
        <authorList>
            <person name="Pombert J.-F."/>
            <person name="Haag K.L."/>
            <person name="Ebert D."/>
        </authorList>
    </citation>
    <scope>NUCLEOTIDE SEQUENCE [LARGE SCALE GENOMIC DNA]</scope>
    <source>
        <strain evidence="2">IL-BN-2</strain>
    </source>
</reference>
<feature type="compositionally biased region" description="Polar residues" evidence="1">
    <location>
        <begin position="62"/>
        <end position="76"/>
    </location>
</feature>
<name>A0A4Q9KU07_9MICR</name>
<sequence length="420" mass="50134">KAEASNNPNNSKAETSNNPNNSKVVTDDSSNPKSFNNSDAARNTSKNTKKTKKEDKDNTNSVTKNSESLPTKSISKDTSNNTIIDFNIPKITIKELLNKKQEIESIKKQNRPIDLSIIYDYNKEAINMKKDQKKMVEKYRFLFIRVLREIEERKYLFQNSNSKQEIFKRNILIYRKDYKDYIDFSSLNSEEKSKIFNFLLKKFTRKFNKNDFDCEFYFEKCIQKLFCCYQETKEEIREVDDFIFRLLDYIDQHKMTCVYAFKQNVDLDEVHKKIKCIENGEYYNIKDVDICTNIYIMMVYLRVTIDGVIPLNLRKILLRFDVINSESKREYVLRFLPFIVGEKRRKIILRLIDLIWIVKSNFIEVEATDFMTRVLSECIFPLNDYRSNKNRIYACKIVKRLFDYDFYSISPRLYTNATKK</sequence>
<dbReference type="Proteomes" id="UP000293045">
    <property type="component" value="Unassembled WGS sequence"/>
</dbReference>
<feature type="compositionally biased region" description="Polar residues" evidence="1">
    <location>
        <begin position="1"/>
        <end position="42"/>
    </location>
</feature>
<dbReference type="VEuPathDB" id="MicrosporidiaDB:CWI39_2785p0010"/>
<gene>
    <name evidence="2" type="ORF">CWI39_2785p0010</name>
</gene>
<accession>A0A4Q9KU07</accession>
<proteinExistence type="predicted"/>
<organism evidence="2 3">
    <name type="scientific">Hamiltosporidium magnivora</name>
    <dbReference type="NCBI Taxonomy" id="148818"/>
    <lineage>
        <taxon>Eukaryota</taxon>
        <taxon>Fungi</taxon>
        <taxon>Fungi incertae sedis</taxon>
        <taxon>Microsporidia</taxon>
        <taxon>Dubosqiidae</taxon>
        <taxon>Hamiltosporidium</taxon>
    </lineage>
</organism>
<dbReference type="EMBL" id="PIXR01002785">
    <property type="protein sequence ID" value="TBT97730.1"/>
    <property type="molecule type" value="Genomic_DNA"/>
</dbReference>
<comment type="caution">
    <text evidence="2">The sequence shown here is derived from an EMBL/GenBank/DDBJ whole genome shotgun (WGS) entry which is preliminary data.</text>
</comment>
<feature type="non-terminal residue" evidence="2">
    <location>
        <position position="1"/>
    </location>
</feature>
<evidence type="ECO:0000256" key="1">
    <source>
        <dbReference type="SAM" id="MobiDB-lite"/>
    </source>
</evidence>
<protein>
    <submittedName>
        <fullName evidence="2">Uncharacterized protein</fullName>
    </submittedName>
</protein>
<evidence type="ECO:0000313" key="2">
    <source>
        <dbReference type="EMBL" id="TBT97730.1"/>
    </source>
</evidence>
<dbReference type="InterPro" id="IPR008936">
    <property type="entry name" value="Rho_GTPase_activation_prot"/>
</dbReference>
<dbReference type="VEuPathDB" id="MicrosporidiaDB:CWI36_0620p0020"/>
<evidence type="ECO:0000313" key="3">
    <source>
        <dbReference type="Proteomes" id="UP000293045"/>
    </source>
</evidence>